<feature type="compositionally biased region" description="Polar residues" evidence="1">
    <location>
        <begin position="577"/>
        <end position="586"/>
    </location>
</feature>
<reference evidence="3 4" key="1">
    <citation type="submission" date="2018-05" db="EMBL/GenBank/DDBJ databases">
        <title>Genome sequencing and assembly of the regulated plant pathogen Lachnellula willkommii and related sister species for the development of diagnostic species identification markers.</title>
        <authorList>
            <person name="Giroux E."/>
            <person name="Bilodeau G."/>
        </authorList>
    </citation>
    <scope>NUCLEOTIDE SEQUENCE [LARGE SCALE GENOMIC DNA]</scope>
    <source>
        <strain evidence="3 4">CBS 185.66</strain>
    </source>
</reference>
<sequence length="613" mass="67049">MAVNYFFCLVAAKAKAFTGYLMFMEDIIQKSHFIASKGFSGSSILVLCFAILYSASSLYGTLLWGFDAPGYVIQAQNVSASTLENSLMETRAYIVNLDMNRNNLANLDQEMPHMIGANLYKTGSNYTLTSDINRGNAELTTPTQTLVGGRIWLDAEGLSVSPDTAASVSYTTDQNGTMVSMDCPLQEVGVGVGQYWNCTVNNTFVDPLLRAVIGQPEIHWDDTSDEAFDSRYLKPERQRNIWASFGQGGGTAMMKQMFTITKGTRRHTFIETTFRTTMLTVPSVPFSSYELTDILKRTWSTNITEQQAPLLTRLSNSIQSAQSNDKSFLFGTNDAHNVTTTQVTWEYLTPEVGGEAAYSLLRITLTNITVVRSENIPVAPTPFALCDAAYSNVAYGGVVTGTDCVLAKLGRPKQFFGQVDTSAVLILNGLGDGRSNLSATALDETIYEWASMNSERMNDLLLARGYIVSIDPSLVTVERGVLKPAISYLQMFLCLLALVLFGIAWLSLRLLTTSHWSSSLLLNILAPMNNKSGAPGYVYSVPDILLQETGAGKHVAVNGSLLRFDAGAPGGQLSPSSLMSYEQVPQQPKDPMTVHEGEAFLPQYQQPTYPPKP</sequence>
<comment type="caution">
    <text evidence="3">The sequence shown here is derived from an EMBL/GenBank/DDBJ whole genome shotgun (WGS) entry which is preliminary data.</text>
</comment>
<feature type="transmembrane region" description="Helical" evidence="2">
    <location>
        <begin position="6"/>
        <end position="23"/>
    </location>
</feature>
<feature type="region of interest" description="Disordered" evidence="1">
    <location>
        <begin position="577"/>
        <end position="613"/>
    </location>
</feature>
<evidence type="ECO:0000256" key="1">
    <source>
        <dbReference type="SAM" id="MobiDB-lite"/>
    </source>
</evidence>
<evidence type="ECO:0000313" key="3">
    <source>
        <dbReference type="EMBL" id="TVY24673.1"/>
    </source>
</evidence>
<dbReference type="Proteomes" id="UP000431533">
    <property type="component" value="Unassembled WGS sequence"/>
</dbReference>
<name>A0A8H8QXJ2_9HELO</name>
<keyword evidence="2" id="KW-0472">Membrane</keyword>
<dbReference type="AlphaFoldDB" id="A0A8H8QXJ2"/>
<feature type="transmembrane region" description="Helical" evidence="2">
    <location>
        <begin position="488"/>
        <end position="508"/>
    </location>
</feature>
<keyword evidence="4" id="KW-1185">Reference proteome</keyword>
<evidence type="ECO:0000313" key="4">
    <source>
        <dbReference type="Proteomes" id="UP000431533"/>
    </source>
</evidence>
<proteinExistence type="predicted"/>
<dbReference type="RefSeq" id="XP_031003461.1">
    <property type="nucleotide sequence ID" value="XM_031151583.1"/>
</dbReference>
<feature type="transmembrane region" description="Helical" evidence="2">
    <location>
        <begin position="44"/>
        <end position="66"/>
    </location>
</feature>
<gene>
    <name evidence="3" type="ORF">LHYA1_G006648</name>
</gene>
<evidence type="ECO:0000256" key="2">
    <source>
        <dbReference type="SAM" id="Phobius"/>
    </source>
</evidence>
<dbReference type="GeneID" id="41986846"/>
<protein>
    <submittedName>
        <fullName evidence="3">Uncharacterized protein</fullName>
    </submittedName>
</protein>
<keyword evidence="2" id="KW-1133">Transmembrane helix</keyword>
<organism evidence="3 4">
    <name type="scientific">Lachnellula hyalina</name>
    <dbReference type="NCBI Taxonomy" id="1316788"/>
    <lineage>
        <taxon>Eukaryota</taxon>
        <taxon>Fungi</taxon>
        <taxon>Dikarya</taxon>
        <taxon>Ascomycota</taxon>
        <taxon>Pezizomycotina</taxon>
        <taxon>Leotiomycetes</taxon>
        <taxon>Helotiales</taxon>
        <taxon>Lachnaceae</taxon>
        <taxon>Lachnellula</taxon>
    </lineage>
</organism>
<dbReference type="EMBL" id="QGMH01000121">
    <property type="protein sequence ID" value="TVY24673.1"/>
    <property type="molecule type" value="Genomic_DNA"/>
</dbReference>
<dbReference type="OrthoDB" id="5348845at2759"/>
<accession>A0A8H8QXJ2</accession>
<keyword evidence="2" id="KW-0812">Transmembrane</keyword>